<organism evidence="2 3">
    <name type="scientific">Solanum tuberosum</name>
    <name type="common">Potato</name>
    <dbReference type="NCBI Taxonomy" id="4113"/>
    <lineage>
        <taxon>Eukaryota</taxon>
        <taxon>Viridiplantae</taxon>
        <taxon>Streptophyta</taxon>
        <taxon>Embryophyta</taxon>
        <taxon>Tracheophyta</taxon>
        <taxon>Spermatophyta</taxon>
        <taxon>Magnoliopsida</taxon>
        <taxon>eudicotyledons</taxon>
        <taxon>Gunneridae</taxon>
        <taxon>Pentapetalae</taxon>
        <taxon>asterids</taxon>
        <taxon>lamiids</taxon>
        <taxon>Solanales</taxon>
        <taxon>Solanaceae</taxon>
        <taxon>Solanoideae</taxon>
        <taxon>Solaneae</taxon>
        <taxon>Solanum</taxon>
    </lineage>
</organism>
<feature type="compositionally biased region" description="Polar residues" evidence="1">
    <location>
        <begin position="145"/>
        <end position="154"/>
    </location>
</feature>
<reference evidence="2 3" key="1">
    <citation type="journal article" date="2021" name="bioRxiv">
        <title>Chromosome-scale and haplotype-resolved genome assembly of a tetraploid potato cultivar.</title>
        <authorList>
            <person name="Sun H."/>
            <person name="Jiao W.-B."/>
            <person name="Krause K."/>
            <person name="Campoy J.A."/>
            <person name="Goel M."/>
            <person name="Folz-Donahue K."/>
            <person name="Kukat C."/>
            <person name="Huettel B."/>
            <person name="Schneeberger K."/>
        </authorList>
    </citation>
    <scope>NUCLEOTIDE SEQUENCE [LARGE SCALE GENOMIC DNA]</scope>
    <source>
        <strain evidence="2">SolTubOtavaFocal</strain>
        <tissue evidence="2">Leaves</tissue>
    </source>
</reference>
<feature type="region of interest" description="Disordered" evidence="1">
    <location>
        <begin position="122"/>
        <end position="154"/>
    </location>
</feature>
<evidence type="ECO:0000313" key="3">
    <source>
        <dbReference type="Proteomes" id="UP000826656"/>
    </source>
</evidence>
<sequence length="154" mass="17521">MPGEGTVVKSKKRKGNSGNYIRMEEDSSIPPVLGPFEPLASESKIMKDIVTKLPQRLDQRNRKAQLANLEKAYVGLEKSHGKLSISHRKIKKREKSRDKFFTQIWKEVKGLWKVLNENDPLTTLRTNEDGYEPFTWNDDGRGEDSGSTDTNGDD</sequence>
<keyword evidence="3" id="KW-1185">Reference proteome</keyword>
<comment type="caution">
    <text evidence="2">The sequence shown here is derived from an EMBL/GenBank/DDBJ whole genome shotgun (WGS) entry which is preliminary data.</text>
</comment>
<evidence type="ECO:0000256" key="1">
    <source>
        <dbReference type="SAM" id="MobiDB-lite"/>
    </source>
</evidence>
<feature type="region of interest" description="Disordered" evidence="1">
    <location>
        <begin position="1"/>
        <end position="27"/>
    </location>
</feature>
<dbReference type="EMBL" id="JAIVGD010000026">
    <property type="protein sequence ID" value="KAH0740662.1"/>
    <property type="molecule type" value="Genomic_DNA"/>
</dbReference>
<accession>A0ABQ7U139</accession>
<protein>
    <submittedName>
        <fullName evidence="2">Uncharacterized protein</fullName>
    </submittedName>
</protein>
<dbReference type="Proteomes" id="UP000826656">
    <property type="component" value="Unassembled WGS sequence"/>
</dbReference>
<gene>
    <name evidence="2" type="ORF">KY290_033705</name>
</gene>
<evidence type="ECO:0000313" key="2">
    <source>
        <dbReference type="EMBL" id="KAH0740662.1"/>
    </source>
</evidence>
<proteinExistence type="predicted"/>
<name>A0ABQ7U139_SOLTU</name>